<feature type="transmembrane region" description="Helical" evidence="3">
    <location>
        <begin position="155"/>
        <end position="174"/>
    </location>
</feature>
<name>A0ABS2SQV5_9BACI</name>
<proteinExistence type="predicted"/>
<dbReference type="Pfam" id="PF00015">
    <property type="entry name" value="MCPsignal"/>
    <property type="match status" value="1"/>
</dbReference>
<reference evidence="5" key="1">
    <citation type="submission" date="2021-01" db="EMBL/GenBank/DDBJ databases">
        <title>Genomic Encyclopedia of Type Strains, Phase IV (KMG-IV): sequencing the most valuable type-strain genomes for metagenomic binning, comparative biology and taxonomic classification.</title>
        <authorList>
            <person name="Goeker M."/>
        </authorList>
    </citation>
    <scope>NUCLEOTIDE SEQUENCE</scope>
    <source>
        <strain evidence="5">DSM 21943</strain>
    </source>
</reference>
<keyword evidence="1 2" id="KW-0807">Transducer</keyword>
<dbReference type="Proteomes" id="UP001179280">
    <property type="component" value="Unassembled WGS sequence"/>
</dbReference>
<evidence type="ECO:0000313" key="6">
    <source>
        <dbReference type="Proteomes" id="UP001179280"/>
    </source>
</evidence>
<feature type="transmembrane region" description="Helical" evidence="3">
    <location>
        <begin position="50"/>
        <end position="72"/>
    </location>
</feature>
<feature type="transmembrane region" description="Helical" evidence="3">
    <location>
        <begin position="124"/>
        <end position="143"/>
    </location>
</feature>
<keyword evidence="3" id="KW-0812">Transmembrane</keyword>
<evidence type="ECO:0000256" key="2">
    <source>
        <dbReference type="PROSITE-ProRule" id="PRU00284"/>
    </source>
</evidence>
<organism evidence="5 6">
    <name type="scientific">Shouchella xiaoxiensis</name>
    <dbReference type="NCBI Taxonomy" id="766895"/>
    <lineage>
        <taxon>Bacteria</taxon>
        <taxon>Bacillati</taxon>
        <taxon>Bacillota</taxon>
        <taxon>Bacilli</taxon>
        <taxon>Bacillales</taxon>
        <taxon>Bacillaceae</taxon>
        <taxon>Shouchella</taxon>
    </lineage>
</organism>
<keyword evidence="3" id="KW-0472">Membrane</keyword>
<comment type="caution">
    <text evidence="5">The sequence shown here is derived from an EMBL/GenBank/DDBJ whole genome shotgun (WGS) entry which is preliminary data.</text>
</comment>
<accession>A0ABS2SQV5</accession>
<dbReference type="SMART" id="SM00283">
    <property type="entry name" value="MA"/>
    <property type="match status" value="1"/>
</dbReference>
<evidence type="ECO:0000256" key="1">
    <source>
        <dbReference type="ARBA" id="ARBA00023224"/>
    </source>
</evidence>
<dbReference type="RefSeq" id="WP_204464328.1">
    <property type="nucleotide sequence ID" value="NZ_JAFBCV010000001.1"/>
</dbReference>
<dbReference type="Gene3D" id="1.10.287.950">
    <property type="entry name" value="Methyl-accepting chemotaxis protein"/>
    <property type="match status" value="1"/>
</dbReference>
<dbReference type="EMBL" id="JAFBCV010000001">
    <property type="protein sequence ID" value="MBM7837416.1"/>
    <property type="molecule type" value="Genomic_DNA"/>
</dbReference>
<keyword evidence="6" id="KW-1185">Reference proteome</keyword>
<dbReference type="PROSITE" id="PS50111">
    <property type="entry name" value="CHEMOTAXIS_TRANSDUC_2"/>
    <property type="match status" value="1"/>
</dbReference>
<dbReference type="PANTHER" id="PTHR32089:SF114">
    <property type="entry name" value="METHYL-ACCEPTING CHEMOTAXIS PROTEIN MCPB"/>
    <property type="match status" value="1"/>
</dbReference>
<dbReference type="PANTHER" id="PTHR32089">
    <property type="entry name" value="METHYL-ACCEPTING CHEMOTAXIS PROTEIN MCPB"/>
    <property type="match status" value="1"/>
</dbReference>
<dbReference type="InterPro" id="IPR004089">
    <property type="entry name" value="MCPsignal_dom"/>
</dbReference>
<protein>
    <submittedName>
        <fullName evidence="5">Methyl-accepting chemotaxis protein</fullName>
    </submittedName>
</protein>
<evidence type="ECO:0000259" key="4">
    <source>
        <dbReference type="PROSITE" id="PS50111"/>
    </source>
</evidence>
<feature type="transmembrane region" description="Helical" evidence="3">
    <location>
        <begin position="9"/>
        <end position="30"/>
    </location>
</feature>
<feature type="transmembrane region" description="Helical" evidence="3">
    <location>
        <begin position="81"/>
        <end position="97"/>
    </location>
</feature>
<dbReference type="SUPFAM" id="SSF58104">
    <property type="entry name" value="Methyl-accepting chemotaxis protein (MCP) signaling domain"/>
    <property type="match status" value="1"/>
</dbReference>
<feature type="domain" description="Methyl-accepting transducer" evidence="4">
    <location>
        <begin position="221"/>
        <end position="457"/>
    </location>
</feature>
<keyword evidence="3" id="KW-1133">Transmembrane helix</keyword>
<evidence type="ECO:0000256" key="3">
    <source>
        <dbReference type="SAM" id="Phobius"/>
    </source>
</evidence>
<evidence type="ECO:0000313" key="5">
    <source>
        <dbReference type="EMBL" id="MBM7837416.1"/>
    </source>
</evidence>
<sequence>MNKNKNKIMLIFATFVVGFSFIIYFLHSYVGWLDTYLLISSLETRGETNIVLQHILSFVPLLLLLVSGGMVLKYPDSMKSSFLIMLTLTFASISIIANGDGLAEYHFSIFMVIASLAYFSRPSLILYSTGIFAVQHFLGYVAFPELICGTDSYPFSLLMIHVIFLLATSSIIIVQLSERNRFVRFAELEKSKNEKMVHSLLERVQTASIEVNKSSDMLEQDVNHAKEVTTSLNQTIRYVEDSAYQYEQSTNDNKELLLELHTQLETIHNQTGLAFKAVSANQDSVEKGKSSIARTKLKMDEIFSTANRLESTFIEVKEQTSNITKTLGHIRQIAQQTHLLALNASIEAARAGEAGQGFAVVAEEVRKLSLQTTQYASGIDDFAKSIQTSTTSMEEDIQRNSLSVNQGLTQMNETEDLFALMETYTATVHEETNKSSTLSYEISTYSQMIERSLADMGSIVRMLNNRTRSVSDAAEKQETTWDTLNHISKQLKQATTLLNADLNELTLIKGA</sequence>
<gene>
    <name evidence="5" type="ORF">JOC54_000647</name>
</gene>